<evidence type="ECO:0000256" key="2">
    <source>
        <dbReference type="SAM" id="Phobius"/>
    </source>
</evidence>
<accession>A0A397BSG2</accession>
<dbReference type="InterPro" id="IPR036259">
    <property type="entry name" value="MFS_trans_sf"/>
</dbReference>
<feature type="domain" description="Serine/threonine specific protein phosphatases" evidence="3">
    <location>
        <begin position="128"/>
        <end position="349"/>
    </location>
</feature>
<dbReference type="GO" id="GO:0005634">
    <property type="term" value="C:nucleus"/>
    <property type="evidence" value="ECO:0007669"/>
    <property type="project" value="TreeGrafter"/>
</dbReference>
<dbReference type="InterPro" id="IPR050341">
    <property type="entry name" value="PP1_catalytic_subunit"/>
</dbReference>
<feature type="region of interest" description="Disordered" evidence="1">
    <location>
        <begin position="363"/>
        <end position="418"/>
    </location>
</feature>
<dbReference type="GO" id="GO:0004722">
    <property type="term" value="F:protein serine/threonine phosphatase activity"/>
    <property type="evidence" value="ECO:0007669"/>
    <property type="project" value="TreeGrafter"/>
</dbReference>
<feature type="transmembrane region" description="Helical" evidence="2">
    <location>
        <begin position="514"/>
        <end position="543"/>
    </location>
</feature>
<dbReference type="InterPro" id="IPR029052">
    <property type="entry name" value="Metallo-depent_PP-like"/>
</dbReference>
<gene>
    <name evidence="4" type="ORF">DYB25_004810</name>
</gene>
<dbReference type="InterPro" id="IPR004843">
    <property type="entry name" value="Calcineurin-like_PHP"/>
</dbReference>
<dbReference type="SUPFAM" id="SSF103473">
    <property type="entry name" value="MFS general substrate transporter"/>
    <property type="match status" value="1"/>
</dbReference>
<keyword evidence="2" id="KW-1133">Transmembrane helix</keyword>
<organism evidence="4 5">
    <name type="scientific">Aphanomyces astaci</name>
    <name type="common">Crayfish plague agent</name>
    <dbReference type="NCBI Taxonomy" id="112090"/>
    <lineage>
        <taxon>Eukaryota</taxon>
        <taxon>Sar</taxon>
        <taxon>Stramenopiles</taxon>
        <taxon>Oomycota</taxon>
        <taxon>Saprolegniomycetes</taxon>
        <taxon>Saprolegniales</taxon>
        <taxon>Verrucalvaceae</taxon>
        <taxon>Aphanomyces</taxon>
    </lineage>
</organism>
<sequence>MDTKREIGPTLVLSPAKQSSLRSPMARRPVSPRTAAAAVATSTSETISFLSSGALQCSSQCGHQQALQLLEIKVRLRDQLAELHLLHGEPKEKVKIPRAVTPAVFSVTDEGTKARSITTSMGRHVSIATGHVLRSIPKQVPNRVAERVSEVPSPVYVIGDIHGNLSDLKFFFDHLWRLGIGLTAGNFLFLGDYVDRGLSSLECIAYLFAQKVNNAFDCMPVSAVIDDDIFCAHGGIPRPLASGEKQLDSIQSVGEMTLDKHGFGKSARGGNSICFGNVAIDDFLQRHNFSYIIRAHEACSQGIHLSKSARVLTVFSTSKDHGLGKRAKCGCLLVERDRILILNRSHKYNGGFVRRRSSLQLSSSLLPQPDGGLSSTSTAARRSSAASSGGEHANEDDHEDEDSTDDEVDDTKALDGPTGIMANSQVVIDLGDNNQEETDGPFTHSYCTAKFHAQAQAAIPLTFAPLLMAVLAPLFGYFIDHVGCRAVLATATMAALAIAHALLGFTTVTPFVPLALQAMAVCLFLSALWPANFGLAVVPMVVVVEFNAMHKYIPFVHELFVGFSVLGVVIGGVLVGVDVRSGGALHAASMRVYAPPQVRPQLDKVPLLHLPKPVKGYGTSSVAVS</sequence>
<reference evidence="4 5" key="1">
    <citation type="submission" date="2018-08" db="EMBL/GenBank/DDBJ databases">
        <title>Aphanomyces genome sequencing and annotation.</title>
        <authorList>
            <person name="Minardi D."/>
            <person name="Oidtmann B."/>
            <person name="Van Der Giezen M."/>
            <person name="Studholme D.J."/>
        </authorList>
    </citation>
    <scope>NUCLEOTIDE SEQUENCE [LARGE SCALE GENOMIC DNA]</scope>
    <source>
        <strain evidence="4 5">Yx</strain>
    </source>
</reference>
<dbReference type="AlphaFoldDB" id="A0A397BSG2"/>
<dbReference type="SUPFAM" id="SSF56300">
    <property type="entry name" value="Metallo-dependent phosphatases"/>
    <property type="match status" value="1"/>
</dbReference>
<feature type="transmembrane region" description="Helical" evidence="2">
    <location>
        <begin position="555"/>
        <end position="577"/>
    </location>
</feature>
<dbReference type="SMART" id="SM00156">
    <property type="entry name" value="PP2Ac"/>
    <property type="match status" value="1"/>
</dbReference>
<evidence type="ECO:0000313" key="5">
    <source>
        <dbReference type="Proteomes" id="UP000266239"/>
    </source>
</evidence>
<dbReference type="CDD" id="cd00144">
    <property type="entry name" value="MPP_PPP_family"/>
    <property type="match status" value="1"/>
</dbReference>
<dbReference type="InterPro" id="IPR006186">
    <property type="entry name" value="Ser/Thr-sp_prot-phosphatase"/>
</dbReference>
<dbReference type="VEuPathDB" id="FungiDB:H257_00378"/>
<keyword evidence="2" id="KW-0812">Transmembrane</keyword>
<name>A0A397BSG2_APHAT</name>
<evidence type="ECO:0000256" key="1">
    <source>
        <dbReference type="SAM" id="MobiDB-lite"/>
    </source>
</evidence>
<dbReference type="Proteomes" id="UP000266239">
    <property type="component" value="Unassembled WGS sequence"/>
</dbReference>
<dbReference type="PRINTS" id="PR00114">
    <property type="entry name" value="STPHPHTASE"/>
</dbReference>
<keyword evidence="2" id="KW-0472">Membrane</keyword>
<dbReference type="EMBL" id="QUTA01003535">
    <property type="protein sequence ID" value="RHY23191.1"/>
    <property type="molecule type" value="Genomic_DNA"/>
</dbReference>
<proteinExistence type="predicted"/>
<dbReference type="Pfam" id="PF00149">
    <property type="entry name" value="Metallophos"/>
    <property type="match status" value="1"/>
</dbReference>
<dbReference type="GO" id="GO:0005737">
    <property type="term" value="C:cytoplasm"/>
    <property type="evidence" value="ECO:0007669"/>
    <property type="project" value="TreeGrafter"/>
</dbReference>
<protein>
    <recommendedName>
        <fullName evidence="3">Serine/threonine specific protein phosphatases domain-containing protein</fullName>
    </recommendedName>
</protein>
<comment type="caution">
    <text evidence="4">The sequence shown here is derived from an EMBL/GenBank/DDBJ whole genome shotgun (WGS) entry which is preliminary data.</text>
</comment>
<dbReference type="Gene3D" id="1.20.1250.20">
    <property type="entry name" value="MFS general substrate transporter like domains"/>
    <property type="match status" value="1"/>
</dbReference>
<feature type="transmembrane region" description="Helical" evidence="2">
    <location>
        <begin position="486"/>
        <end position="508"/>
    </location>
</feature>
<feature type="compositionally biased region" description="Acidic residues" evidence="1">
    <location>
        <begin position="394"/>
        <end position="409"/>
    </location>
</feature>
<dbReference type="PANTHER" id="PTHR11668">
    <property type="entry name" value="SERINE/THREONINE PROTEIN PHOSPHATASE"/>
    <property type="match status" value="1"/>
</dbReference>
<evidence type="ECO:0000313" key="4">
    <source>
        <dbReference type="EMBL" id="RHY23191.1"/>
    </source>
</evidence>
<dbReference type="PANTHER" id="PTHR11668:SF496">
    <property type="entry name" value="SERINE_THREONINE-PROTEIN PHOSPHATASE"/>
    <property type="match status" value="1"/>
</dbReference>
<evidence type="ECO:0000259" key="3">
    <source>
        <dbReference type="SMART" id="SM00156"/>
    </source>
</evidence>
<dbReference type="Gene3D" id="3.60.21.10">
    <property type="match status" value="2"/>
</dbReference>
<feature type="compositionally biased region" description="Low complexity" evidence="1">
    <location>
        <begin position="363"/>
        <end position="388"/>
    </location>
</feature>
<feature type="transmembrane region" description="Helical" evidence="2">
    <location>
        <begin position="457"/>
        <end position="479"/>
    </location>
</feature>